<accession>G2GPM5</accession>
<reference evidence="2 3" key="1">
    <citation type="submission" date="2011-08" db="EMBL/GenBank/DDBJ databases">
        <authorList>
            <person name="Lin Y."/>
            <person name="Hao X."/>
            <person name="Johnstone L."/>
            <person name="Miller S.J."/>
            <person name="Wei G."/>
            <person name="Rensing C."/>
        </authorList>
    </citation>
    <scope>NUCLEOTIDE SEQUENCE [LARGE SCALE GENOMIC DNA]</scope>
    <source>
        <strain evidence="2 3">K42</strain>
    </source>
</reference>
<gene>
    <name evidence="2" type="ORF">SZN_37436</name>
</gene>
<name>G2GPM5_9ACTN</name>
<dbReference type="EMBL" id="AGBF01000402">
    <property type="protein sequence ID" value="EGX54542.1"/>
    <property type="molecule type" value="Genomic_DNA"/>
</dbReference>
<evidence type="ECO:0000313" key="2">
    <source>
        <dbReference type="EMBL" id="EGX54542.1"/>
    </source>
</evidence>
<protein>
    <recommendedName>
        <fullName evidence="4">Lipoprotein</fullName>
    </recommendedName>
</protein>
<evidence type="ECO:0000313" key="3">
    <source>
        <dbReference type="Proteomes" id="UP000004217"/>
    </source>
</evidence>
<evidence type="ECO:0000256" key="1">
    <source>
        <dbReference type="SAM" id="SignalP"/>
    </source>
</evidence>
<organism evidence="2 3">
    <name type="scientific">Streptomyces zinciresistens K42</name>
    <dbReference type="NCBI Taxonomy" id="700597"/>
    <lineage>
        <taxon>Bacteria</taxon>
        <taxon>Bacillati</taxon>
        <taxon>Actinomycetota</taxon>
        <taxon>Actinomycetes</taxon>
        <taxon>Kitasatosporales</taxon>
        <taxon>Streptomycetaceae</taxon>
        <taxon>Streptomyces</taxon>
    </lineage>
</organism>
<keyword evidence="1" id="KW-0732">Signal</keyword>
<proteinExistence type="predicted"/>
<feature type="chain" id="PRO_5003430196" description="Lipoprotein" evidence="1">
    <location>
        <begin position="32"/>
        <end position="163"/>
    </location>
</feature>
<dbReference type="Proteomes" id="UP000004217">
    <property type="component" value="Unassembled WGS sequence"/>
</dbReference>
<evidence type="ECO:0008006" key="4">
    <source>
        <dbReference type="Google" id="ProtNLM"/>
    </source>
</evidence>
<sequence length="163" mass="16597">MSRHPVPRALTAAALLCAGLGLVSCSTPESAVSASDASDTPACKLLRPVSVRFGLGQPSVSQMSGEGCTAHSPEFGTLTVTMRDKPLDAVATGEGKRSALRFGGRDAVMLMGSLDGVCKIFLGSGARDTVELRLGRTTAMTPQVCSSLKKATAKVAEGLGTGS</sequence>
<feature type="non-terminal residue" evidence="2">
    <location>
        <position position="163"/>
    </location>
</feature>
<keyword evidence="3" id="KW-1185">Reference proteome</keyword>
<dbReference type="OrthoDB" id="4192909at2"/>
<dbReference type="PROSITE" id="PS51257">
    <property type="entry name" value="PROKAR_LIPOPROTEIN"/>
    <property type="match status" value="1"/>
</dbReference>
<dbReference type="AlphaFoldDB" id="G2GPM5"/>
<comment type="caution">
    <text evidence="2">The sequence shown here is derived from an EMBL/GenBank/DDBJ whole genome shotgun (WGS) entry which is preliminary data.</text>
</comment>
<feature type="signal peptide" evidence="1">
    <location>
        <begin position="1"/>
        <end position="31"/>
    </location>
</feature>
<dbReference type="RefSeq" id="WP_007506104.1">
    <property type="nucleotide sequence ID" value="NZ_AGBF01000402.1"/>
</dbReference>